<feature type="region of interest" description="Disordered" evidence="1">
    <location>
        <begin position="66"/>
        <end position="87"/>
    </location>
</feature>
<dbReference type="Proteomes" id="UP000182332">
    <property type="component" value="Unassembled WGS sequence"/>
</dbReference>
<keyword evidence="2" id="KW-0472">Membrane</keyword>
<keyword evidence="2" id="KW-0812">Transmembrane</keyword>
<dbReference type="OrthoDB" id="5767259at2"/>
<dbReference type="AlphaFoldDB" id="A0A1I0ENW8"/>
<organism evidence="4 5">
    <name type="scientific">Pseudomonas graminis</name>
    <dbReference type="NCBI Taxonomy" id="158627"/>
    <lineage>
        <taxon>Bacteria</taxon>
        <taxon>Pseudomonadati</taxon>
        <taxon>Pseudomonadota</taxon>
        <taxon>Gammaproteobacteria</taxon>
        <taxon>Pseudomonadales</taxon>
        <taxon>Pseudomonadaceae</taxon>
        <taxon>Pseudomonas</taxon>
    </lineage>
</organism>
<keyword evidence="2" id="KW-1133">Transmembrane helix</keyword>
<proteinExistence type="predicted"/>
<evidence type="ECO:0000313" key="4">
    <source>
        <dbReference type="EMBL" id="SET47054.1"/>
    </source>
</evidence>
<dbReference type="EMBL" id="FOHW01000014">
    <property type="protein sequence ID" value="SET47054.1"/>
    <property type="molecule type" value="Genomic_DNA"/>
</dbReference>
<dbReference type="InterPro" id="IPR034756">
    <property type="entry name" value="T2SSM_b"/>
</dbReference>
<feature type="region of interest" description="Disordered" evidence="1">
    <location>
        <begin position="195"/>
        <end position="242"/>
    </location>
</feature>
<evidence type="ECO:0000313" key="5">
    <source>
        <dbReference type="Proteomes" id="UP000182332"/>
    </source>
</evidence>
<sequence>MRRELTPRERRGAALIALALVLWAAWWLLVQSWFLDPLSDLQEQADTLRQQEQRYAGALAQRDSLEQQLQAARRDPSSRSSLLPGEDPSAVAADLMQRSLDLVKAHADQGPGCQVTQRMPITPERDSAEPYRQVKVSLTLDCAMEPLVGLLHELEYGQPFLFVDNLSIRRATSAPASGGAGRLQVHLLLRGYLQQATPHKAQPSKAPAAGPETESRQQPDPAEQADLDDQPQPLTPSEEPDA</sequence>
<accession>A0A1I0ENW8</accession>
<dbReference type="NCBIfam" id="NF040576">
    <property type="entry name" value="T2SS_GspM_XpsM"/>
    <property type="match status" value="1"/>
</dbReference>
<evidence type="ECO:0000256" key="2">
    <source>
        <dbReference type="SAM" id="Phobius"/>
    </source>
</evidence>
<evidence type="ECO:0000313" key="3">
    <source>
        <dbReference type="EMBL" id="HEF27414.1"/>
    </source>
</evidence>
<dbReference type="EMBL" id="DSIN01000029">
    <property type="protein sequence ID" value="HEF27414.1"/>
    <property type="molecule type" value="Genomic_DNA"/>
</dbReference>
<protein>
    <submittedName>
        <fullName evidence="3">General secretion pathway protein GspM</fullName>
    </submittedName>
    <submittedName>
        <fullName evidence="4">General secretion pathway protein M</fullName>
    </submittedName>
</protein>
<name>A0A1I0ENW8_9PSED</name>
<gene>
    <name evidence="3" type="ORF">ENP23_16760</name>
    <name evidence="4" type="ORF">SAMN05216197_11468</name>
</gene>
<dbReference type="Pfam" id="PF10741">
    <property type="entry name" value="T2SSM_b"/>
    <property type="match status" value="1"/>
</dbReference>
<evidence type="ECO:0000256" key="1">
    <source>
        <dbReference type="SAM" id="MobiDB-lite"/>
    </source>
</evidence>
<reference evidence="4 5" key="1">
    <citation type="submission" date="2016-10" db="EMBL/GenBank/DDBJ databases">
        <authorList>
            <person name="de Groot N.N."/>
        </authorList>
    </citation>
    <scope>NUCLEOTIDE SEQUENCE [LARGE SCALE GENOMIC DNA]</scope>
    <source>
        <strain evidence="4 5">DSM 11363</strain>
    </source>
</reference>
<feature type="transmembrane region" description="Helical" evidence="2">
    <location>
        <begin position="12"/>
        <end position="34"/>
    </location>
</feature>
<reference evidence="3" key="2">
    <citation type="journal article" date="2020" name="mSystems">
        <title>Genome- and Community-Level Interaction Insights into Carbon Utilization and Element Cycling Functions of Hydrothermarchaeota in Hydrothermal Sediment.</title>
        <authorList>
            <person name="Zhou Z."/>
            <person name="Liu Y."/>
            <person name="Xu W."/>
            <person name="Pan J."/>
            <person name="Luo Z.H."/>
            <person name="Li M."/>
        </authorList>
    </citation>
    <scope>NUCLEOTIDE SEQUENCE [LARGE SCALE GENOMIC DNA]</scope>
    <source>
        <strain evidence="3">SpSt-200</strain>
    </source>
</reference>